<protein>
    <submittedName>
        <fullName evidence="2">Uncharacterized protein</fullName>
    </submittedName>
</protein>
<reference evidence="2" key="1">
    <citation type="journal article" date="2005" name="BMC Biol.">
        <title>The sequence of rice chromosomes 11 and 12, rich in disease resistance genes and recent gene duplications.</title>
        <authorList>
            <consortium name="The rice chromosomes 11 and 12 sequencing consortia"/>
        </authorList>
    </citation>
    <scope>NUCLEOTIDE SEQUENCE [LARGE SCALE GENOMIC DNA]</scope>
</reference>
<evidence type="ECO:0000313" key="2">
    <source>
        <dbReference type="EMBL" id="ABA98066.1"/>
    </source>
</evidence>
<name>Q2QRU7_ORYSJ</name>
<reference evidence="2" key="2">
    <citation type="submission" date="2005-04" db="EMBL/GenBank/DDBJ databases">
        <authorList>
            <person name="Buell C.R."/>
            <person name="Wing R.A."/>
            <person name="McCombie W.A."/>
            <person name="Ouyang S."/>
        </authorList>
    </citation>
    <scope>NUCLEOTIDE SEQUENCE</scope>
</reference>
<accession>Q2QRU7</accession>
<feature type="region of interest" description="Disordered" evidence="1">
    <location>
        <begin position="1"/>
        <end position="34"/>
    </location>
</feature>
<proteinExistence type="predicted"/>
<reference evidence="2" key="3">
    <citation type="submission" date="2006-01" db="EMBL/GenBank/DDBJ databases">
        <authorList>
            <person name="Buell R."/>
        </authorList>
    </citation>
    <scope>NUCLEOTIDE SEQUENCE</scope>
</reference>
<organism evidence="2">
    <name type="scientific">Oryza sativa subsp. japonica</name>
    <name type="common">Rice</name>
    <dbReference type="NCBI Taxonomy" id="39947"/>
    <lineage>
        <taxon>Eukaryota</taxon>
        <taxon>Viridiplantae</taxon>
        <taxon>Streptophyta</taxon>
        <taxon>Embryophyta</taxon>
        <taxon>Tracheophyta</taxon>
        <taxon>Spermatophyta</taxon>
        <taxon>Magnoliopsida</taxon>
        <taxon>Liliopsida</taxon>
        <taxon>Poales</taxon>
        <taxon>Poaceae</taxon>
        <taxon>BOP clade</taxon>
        <taxon>Oryzoideae</taxon>
        <taxon>Oryzeae</taxon>
        <taxon>Oryzinae</taxon>
        <taxon>Oryza</taxon>
        <taxon>Oryza sativa</taxon>
    </lineage>
</organism>
<dbReference type="AlphaFoldDB" id="Q2QRU7"/>
<evidence type="ECO:0000256" key="1">
    <source>
        <dbReference type="SAM" id="MobiDB-lite"/>
    </source>
</evidence>
<dbReference type="EMBL" id="DP000011">
    <property type="protein sequence ID" value="ABA98066.1"/>
    <property type="molecule type" value="Genomic_DNA"/>
</dbReference>
<sequence length="91" mass="9919">MAYHPPPSLTAAAHHCRRQTPAGAPLQPPGRTGRHRRAVLSADLWAIWDGIRLQSADSMGQKRIDLPCGASRQIDLVEAVLLLQQGHLLAE</sequence>
<gene>
    <name evidence="2" type="ordered locus">LOC_Os12g26350</name>
</gene>